<organism evidence="8 9">
    <name type="scientific">Poriferisphaera corsica</name>
    <dbReference type="NCBI Taxonomy" id="2528020"/>
    <lineage>
        <taxon>Bacteria</taxon>
        <taxon>Pseudomonadati</taxon>
        <taxon>Planctomycetota</taxon>
        <taxon>Phycisphaerae</taxon>
        <taxon>Phycisphaerales</taxon>
        <taxon>Phycisphaeraceae</taxon>
        <taxon>Poriferisphaera</taxon>
    </lineage>
</organism>
<dbReference type="InterPro" id="IPR036388">
    <property type="entry name" value="WH-like_DNA-bd_sf"/>
</dbReference>
<dbReference type="InterPro" id="IPR013249">
    <property type="entry name" value="RNA_pol_sigma70_r4_t2"/>
</dbReference>
<accession>A0A517YQ32</accession>
<dbReference type="CDD" id="cd06171">
    <property type="entry name" value="Sigma70_r4"/>
    <property type="match status" value="1"/>
</dbReference>
<feature type="domain" description="RNA polymerase sigma-70 region 2" evidence="6">
    <location>
        <begin position="56"/>
        <end position="125"/>
    </location>
</feature>
<evidence type="ECO:0000256" key="2">
    <source>
        <dbReference type="ARBA" id="ARBA00023015"/>
    </source>
</evidence>
<proteinExistence type="inferred from homology"/>
<evidence type="ECO:0000256" key="3">
    <source>
        <dbReference type="ARBA" id="ARBA00023082"/>
    </source>
</evidence>
<evidence type="ECO:0000256" key="4">
    <source>
        <dbReference type="ARBA" id="ARBA00023163"/>
    </source>
</evidence>
<sequence>MGGLSSVLEGKNHGVDEQGMRLQTDEARQVDEQRAEEKLLLRRLQNGDAGAVSAMIAGHGDAVFRYVWGKVRDRHRAEDLTQECFMKAVRAVRKDGAKPREKVRAWLYVIARHVVMDYLRYKQRRGGGELSLEGIFERSDDGEGGRGGVGGWVEGNEDGPGHEMEMAEAGDQLKRAMMRLPEGQREVIEMRMWGEMSFGDIARTLDLPEATVKSRMRYGLAKLKEMLAGSCEKEVLL</sequence>
<evidence type="ECO:0000313" key="9">
    <source>
        <dbReference type="Proteomes" id="UP000317369"/>
    </source>
</evidence>
<dbReference type="PANTHER" id="PTHR43133:SF62">
    <property type="entry name" value="RNA POLYMERASE SIGMA FACTOR SIGZ"/>
    <property type="match status" value="1"/>
</dbReference>
<dbReference type="GO" id="GO:0016987">
    <property type="term" value="F:sigma factor activity"/>
    <property type="evidence" value="ECO:0007669"/>
    <property type="project" value="UniProtKB-KW"/>
</dbReference>
<dbReference type="SUPFAM" id="SSF88659">
    <property type="entry name" value="Sigma3 and sigma4 domains of RNA polymerase sigma factors"/>
    <property type="match status" value="1"/>
</dbReference>
<dbReference type="Pfam" id="PF04542">
    <property type="entry name" value="Sigma70_r2"/>
    <property type="match status" value="1"/>
</dbReference>
<evidence type="ECO:0000259" key="7">
    <source>
        <dbReference type="Pfam" id="PF08281"/>
    </source>
</evidence>
<dbReference type="Gene3D" id="1.10.10.10">
    <property type="entry name" value="Winged helix-like DNA-binding domain superfamily/Winged helix DNA-binding domain"/>
    <property type="match status" value="1"/>
</dbReference>
<keyword evidence="9" id="KW-1185">Reference proteome</keyword>
<dbReference type="InterPro" id="IPR014284">
    <property type="entry name" value="RNA_pol_sigma-70_dom"/>
</dbReference>
<dbReference type="Proteomes" id="UP000317369">
    <property type="component" value="Chromosome"/>
</dbReference>
<dbReference type="NCBIfam" id="TIGR02937">
    <property type="entry name" value="sigma70-ECF"/>
    <property type="match status" value="1"/>
</dbReference>
<name>A0A517YQ32_9BACT</name>
<dbReference type="Gene3D" id="1.10.1740.10">
    <property type="match status" value="1"/>
</dbReference>
<feature type="compositionally biased region" description="Basic and acidic residues" evidence="5">
    <location>
        <begin position="10"/>
        <end position="28"/>
    </location>
</feature>
<evidence type="ECO:0000256" key="5">
    <source>
        <dbReference type="SAM" id="MobiDB-lite"/>
    </source>
</evidence>
<feature type="domain" description="RNA polymerase sigma factor 70 region 4 type 2" evidence="7">
    <location>
        <begin position="172"/>
        <end position="223"/>
    </location>
</feature>
<comment type="similarity">
    <text evidence="1">Belongs to the sigma-70 factor family. ECF subfamily.</text>
</comment>
<dbReference type="Pfam" id="PF08281">
    <property type="entry name" value="Sigma70_r4_2"/>
    <property type="match status" value="1"/>
</dbReference>
<dbReference type="AlphaFoldDB" id="A0A517YQ32"/>
<keyword evidence="3" id="KW-0731">Sigma factor</keyword>
<dbReference type="EMBL" id="CP036425">
    <property type="protein sequence ID" value="QDU32334.1"/>
    <property type="molecule type" value="Genomic_DNA"/>
</dbReference>
<dbReference type="InterPro" id="IPR007627">
    <property type="entry name" value="RNA_pol_sigma70_r2"/>
</dbReference>
<dbReference type="InterPro" id="IPR013325">
    <property type="entry name" value="RNA_pol_sigma_r2"/>
</dbReference>
<dbReference type="GO" id="GO:0003677">
    <property type="term" value="F:DNA binding"/>
    <property type="evidence" value="ECO:0007669"/>
    <property type="project" value="InterPro"/>
</dbReference>
<evidence type="ECO:0000259" key="6">
    <source>
        <dbReference type="Pfam" id="PF04542"/>
    </source>
</evidence>
<dbReference type="InterPro" id="IPR013324">
    <property type="entry name" value="RNA_pol_sigma_r3/r4-like"/>
</dbReference>
<protein>
    <submittedName>
        <fullName evidence="8">RNA polymerase sigma factor SigM</fullName>
    </submittedName>
</protein>
<dbReference type="KEGG" id="pcor:KS4_03660"/>
<reference evidence="8 9" key="1">
    <citation type="submission" date="2019-02" db="EMBL/GenBank/DDBJ databases">
        <title>Deep-cultivation of Planctomycetes and their phenomic and genomic characterization uncovers novel biology.</title>
        <authorList>
            <person name="Wiegand S."/>
            <person name="Jogler M."/>
            <person name="Boedeker C."/>
            <person name="Pinto D."/>
            <person name="Vollmers J."/>
            <person name="Rivas-Marin E."/>
            <person name="Kohn T."/>
            <person name="Peeters S.H."/>
            <person name="Heuer A."/>
            <person name="Rast P."/>
            <person name="Oberbeckmann S."/>
            <person name="Bunk B."/>
            <person name="Jeske O."/>
            <person name="Meyerdierks A."/>
            <person name="Storesund J.E."/>
            <person name="Kallscheuer N."/>
            <person name="Luecker S."/>
            <person name="Lage O.M."/>
            <person name="Pohl T."/>
            <person name="Merkel B.J."/>
            <person name="Hornburger P."/>
            <person name="Mueller R.-W."/>
            <person name="Bruemmer F."/>
            <person name="Labrenz M."/>
            <person name="Spormann A.M."/>
            <person name="Op den Camp H."/>
            <person name="Overmann J."/>
            <person name="Amann R."/>
            <person name="Jetten M.S.M."/>
            <person name="Mascher T."/>
            <person name="Medema M.H."/>
            <person name="Devos D.P."/>
            <person name="Kaster A.-K."/>
            <person name="Ovreas L."/>
            <person name="Rohde M."/>
            <person name="Galperin M.Y."/>
            <person name="Jogler C."/>
        </authorList>
    </citation>
    <scope>NUCLEOTIDE SEQUENCE [LARGE SCALE GENOMIC DNA]</scope>
    <source>
        <strain evidence="8 9">KS4</strain>
    </source>
</reference>
<keyword evidence="2" id="KW-0805">Transcription regulation</keyword>
<keyword evidence="4" id="KW-0804">Transcription</keyword>
<dbReference type="SUPFAM" id="SSF88946">
    <property type="entry name" value="Sigma2 domain of RNA polymerase sigma factors"/>
    <property type="match status" value="1"/>
</dbReference>
<feature type="region of interest" description="Disordered" evidence="5">
    <location>
        <begin position="1"/>
        <end position="28"/>
    </location>
</feature>
<dbReference type="GO" id="GO:0006352">
    <property type="term" value="P:DNA-templated transcription initiation"/>
    <property type="evidence" value="ECO:0007669"/>
    <property type="project" value="InterPro"/>
</dbReference>
<dbReference type="InterPro" id="IPR039425">
    <property type="entry name" value="RNA_pol_sigma-70-like"/>
</dbReference>
<evidence type="ECO:0000313" key="8">
    <source>
        <dbReference type="EMBL" id="QDU32334.1"/>
    </source>
</evidence>
<dbReference type="PANTHER" id="PTHR43133">
    <property type="entry name" value="RNA POLYMERASE ECF-TYPE SIGMA FACTO"/>
    <property type="match status" value="1"/>
</dbReference>
<evidence type="ECO:0000256" key="1">
    <source>
        <dbReference type="ARBA" id="ARBA00010641"/>
    </source>
</evidence>
<gene>
    <name evidence="8" type="primary">sigM</name>
    <name evidence="8" type="ORF">KS4_03660</name>
</gene>